<reference evidence="1 2" key="1">
    <citation type="submission" date="2012-08" db="EMBL/GenBank/DDBJ databases">
        <title>Oryza genome evolution.</title>
        <authorList>
            <person name="Wing R.A."/>
        </authorList>
    </citation>
    <scope>NUCLEOTIDE SEQUENCE</scope>
</reference>
<name>A0A0D9X511_9ORYZ</name>
<dbReference type="HOGENOM" id="CLU_718370_0_0_1"/>
<dbReference type="EnsemblPlants" id="LPERR08G04690.1">
    <property type="protein sequence ID" value="LPERR08G04690.1"/>
    <property type="gene ID" value="LPERR08G04690"/>
</dbReference>
<accession>A0A0D9X511</accession>
<reference evidence="1" key="3">
    <citation type="submission" date="2015-04" db="UniProtKB">
        <authorList>
            <consortium name="EnsemblPlants"/>
        </authorList>
    </citation>
    <scope>IDENTIFICATION</scope>
</reference>
<evidence type="ECO:0000313" key="2">
    <source>
        <dbReference type="Proteomes" id="UP000032180"/>
    </source>
</evidence>
<proteinExistence type="predicted"/>
<organism evidence="1 2">
    <name type="scientific">Leersia perrieri</name>
    <dbReference type="NCBI Taxonomy" id="77586"/>
    <lineage>
        <taxon>Eukaryota</taxon>
        <taxon>Viridiplantae</taxon>
        <taxon>Streptophyta</taxon>
        <taxon>Embryophyta</taxon>
        <taxon>Tracheophyta</taxon>
        <taxon>Spermatophyta</taxon>
        <taxon>Magnoliopsida</taxon>
        <taxon>Liliopsida</taxon>
        <taxon>Poales</taxon>
        <taxon>Poaceae</taxon>
        <taxon>BOP clade</taxon>
        <taxon>Oryzoideae</taxon>
        <taxon>Oryzeae</taxon>
        <taxon>Oryzinae</taxon>
        <taxon>Leersia</taxon>
    </lineage>
</organism>
<reference evidence="2" key="2">
    <citation type="submission" date="2013-12" db="EMBL/GenBank/DDBJ databases">
        <authorList>
            <person name="Yu Y."/>
            <person name="Lee S."/>
            <person name="de Baynast K."/>
            <person name="Wissotski M."/>
            <person name="Liu L."/>
            <person name="Talag J."/>
            <person name="Goicoechea J."/>
            <person name="Angelova A."/>
            <person name="Jetty R."/>
            <person name="Kudrna D."/>
            <person name="Golser W."/>
            <person name="Rivera L."/>
            <person name="Zhang J."/>
            <person name="Wing R."/>
        </authorList>
    </citation>
    <scope>NUCLEOTIDE SEQUENCE</scope>
</reference>
<sequence length="385" mass="42912">MWGWGPYDVVTAGFQVVAVTVAVRTRSAAAAGHMGRFRWWSWVARGMVRAFGPRGDGLGILLAYGPLLDTEHTRRQIALPVLQRGQVLREAGGDPPPPLLGVYAVDAPALGAVGLQGVIGGGHGEMQGPWGMAPPHGGAAALYWELPPFFEGDLAVGRMDGRPDPNYPGDIFVGSTVTLFVAMVQTMRRTGWPTGIATILPCLPPADAWLIWNLTQCSSILFITNPLLLEEKKQGADARWGEIRGLRTAHGVILRELVDKQAALFLPGPTYVILLIGNNRTLWYDLIAKIMYTNLNNNEVTFKWNLHQNGQFSVRSMYLALTNNGFRDRNRGLWKLKLPLKIKIFLWGSRMCWALWLSTNDVMFDKVSLESYLQMFFKATYWLRF</sequence>
<evidence type="ECO:0008006" key="3">
    <source>
        <dbReference type="Google" id="ProtNLM"/>
    </source>
</evidence>
<evidence type="ECO:0000313" key="1">
    <source>
        <dbReference type="EnsemblPlants" id="LPERR08G04690.1"/>
    </source>
</evidence>
<protein>
    <recommendedName>
        <fullName evidence="3">Reverse transcriptase zinc-binding domain-containing protein</fullName>
    </recommendedName>
</protein>
<dbReference type="Gramene" id="LPERR08G04690.1">
    <property type="protein sequence ID" value="LPERR08G04690.1"/>
    <property type="gene ID" value="LPERR08G04690"/>
</dbReference>
<dbReference type="Proteomes" id="UP000032180">
    <property type="component" value="Chromosome 8"/>
</dbReference>
<keyword evidence="2" id="KW-1185">Reference proteome</keyword>
<dbReference type="AlphaFoldDB" id="A0A0D9X511"/>